<dbReference type="PANTHER" id="PTHR31528:SF3">
    <property type="entry name" value="THIAMINE BIOSYNTHESIS PROTEIN HI_0357-RELATED"/>
    <property type="match status" value="1"/>
</dbReference>
<dbReference type="RefSeq" id="WP_161837965.1">
    <property type="nucleotide sequence ID" value="NZ_CP048000.1"/>
</dbReference>
<protein>
    <submittedName>
        <fullName evidence="4">ABC transporter substrate-binding protein</fullName>
    </submittedName>
</protein>
<dbReference type="PROSITE" id="PS51257">
    <property type="entry name" value="PROKAR_LIPOPROTEIN"/>
    <property type="match status" value="1"/>
</dbReference>
<dbReference type="InterPro" id="IPR015168">
    <property type="entry name" value="SsuA/THI5"/>
</dbReference>
<keyword evidence="5" id="KW-1185">Reference proteome</keyword>
<proteinExistence type="predicted"/>
<dbReference type="SUPFAM" id="SSF53850">
    <property type="entry name" value="Periplasmic binding protein-like II"/>
    <property type="match status" value="1"/>
</dbReference>
<accession>A0A6P1TP22</accession>
<dbReference type="GO" id="GO:0009228">
    <property type="term" value="P:thiamine biosynthetic process"/>
    <property type="evidence" value="ECO:0007669"/>
    <property type="project" value="InterPro"/>
</dbReference>
<organism evidence="4 5">
    <name type="scientific">Anaerocolumna sedimenticola</name>
    <dbReference type="NCBI Taxonomy" id="2696063"/>
    <lineage>
        <taxon>Bacteria</taxon>
        <taxon>Bacillati</taxon>
        <taxon>Bacillota</taxon>
        <taxon>Clostridia</taxon>
        <taxon>Lachnospirales</taxon>
        <taxon>Lachnospiraceae</taxon>
        <taxon>Anaerocolumna</taxon>
    </lineage>
</organism>
<evidence type="ECO:0000313" key="5">
    <source>
        <dbReference type="Proteomes" id="UP000464314"/>
    </source>
</evidence>
<dbReference type="EMBL" id="CP048000">
    <property type="protein sequence ID" value="QHQ61138.1"/>
    <property type="molecule type" value="Genomic_DNA"/>
</dbReference>
<feature type="signal peptide" evidence="2">
    <location>
        <begin position="1"/>
        <end position="21"/>
    </location>
</feature>
<dbReference type="Pfam" id="PF09084">
    <property type="entry name" value="NMT1"/>
    <property type="match status" value="1"/>
</dbReference>
<feature type="region of interest" description="Disordered" evidence="1">
    <location>
        <begin position="27"/>
        <end position="57"/>
    </location>
</feature>
<dbReference type="PANTHER" id="PTHR31528">
    <property type="entry name" value="4-AMINO-5-HYDROXYMETHYL-2-METHYLPYRIMIDINE PHOSPHATE SYNTHASE THI11-RELATED"/>
    <property type="match status" value="1"/>
</dbReference>
<dbReference type="Proteomes" id="UP000464314">
    <property type="component" value="Chromosome"/>
</dbReference>
<evidence type="ECO:0000256" key="2">
    <source>
        <dbReference type="SAM" id="SignalP"/>
    </source>
</evidence>
<dbReference type="Gene3D" id="3.40.190.10">
    <property type="entry name" value="Periplasmic binding protein-like II"/>
    <property type="match status" value="2"/>
</dbReference>
<feature type="chain" id="PRO_5038590054" evidence="2">
    <location>
        <begin position="22"/>
        <end position="363"/>
    </location>
</feature>
<gene>
    <name evidence="4" type="ORF">Ana3638_10460</name>
</gene>
<dbReference type="KEGG" id="anr:Ana3638_10460"/>
<dbReference type="InterPro" id="IPR027939">
    <property type="entry name" value="NMT1/THI5"/>
</dbReference>
<dbReference type="AlphaFoldDB" id="A0A6P1TP22"/>
<evidence type="ECO:0000259" key="3">
    <source>
        <dbReference type="Pfam" id="PF09084"/>
    </source>
</evidence>
<sequence length="363" mass="39479">MKKKLLTLLLTAVLVTATLSACGNKEKNEAGKANTANDTTVTEENTAAETPATAEDTVSMADEKEKVRIVLDWTPNTNHTGLYVAQAKGFFDAAGLEVEIMQPPEGSTTELVGAGGAEFGISFQDTLAPTFASDNPMPVTAVAAIIQHNTSGIISLKKTGIDTPAKMAGHSYATWDSPIELAIIKKIVEDDGGKYDDIKMIPNTVTDVVTALQTDIDSVWVYYAWDGIATKVAGLKTNYLNFADYGKELDYYSPVIIGNNDYLKNNPETAKKFIDAVKQGYEYAIANPDDAAAVLLAAVPELDETLVKESQKWLADQYKAEETRWGYIDPARWDAFYAWLFKNGLVEKEIPAGTGFSNDFLSE</sequence>
<evidence type="ECO:0000313" key="4">
    <source>
        <dbReference type="EMBL" id="QHQ61138.1"/>
    </source>
</evidence>
<feature type="compositionally biased region" description="Low complexity" evidence="1">
    <location>
        <begin position="33"/>
        <end position="57"/>
    </location>
</feature>
<reference evidence="4 5" key="1">
    <citation type="submission" date="2020-01" db="EMBL/GenBank/DDBJ databases">
        <title>Genome analysis of Anaerocolumna sp. CBA3638.</title>
        <authorList>
            <person name="Kim J."/>
            <person name="Roh S.W."/>
        </authorList>
    </citation>
    <scope>NUCLEOTIDE SEQUENCE [LARGE SCALE GENOMIC DNA]</scope>
    <source>
        <strain evidence="4 5">CBA3638</strain>
    </source>
</reference>
<name>A0A6P1TP22_9FIRM</name>
<evidence type="ECO:0000256" key="1">
    <source>
        <dbReference type="SAM" id="MobiDB-lite"/>
    </source>
</evidence>
<keyword evidence="2" id="KW-0732">Signal</keyword>
<feature type="domain" description="SsuA/THI5-like" evidence="3">
    <location>
        <begin position="76"/>
        <end position="291"/>
    </location>
</feature>